<reference evidence="2 3" key="1">
    <citation type="submission" date="2020-09" db="EMBL/GenBank/DDBJ databases">
        <title>Sinomicrobium weinanense sp. nov., a halophilic bacteria isolated from saline-alkali soil.</title>
        <authorList>
            <person name="Wu P."/>
            <person name="Ren H."/>
            <person name="Mei Y."/>
            <person name="Liang Y."/>
            <person name="Chen Z."/>
        </authorList>
    </citation>
    <scope>NUCLEOTIDE SEQUENCE [LARGE SCALE GENOMIC DNA]</scope>
    <source>
        <strain evidence="2 3">FJxs</strain>
    </source>
</reference>
<comment type="caution">
    <text evidence="2">The sequence shown here is derived from an EMBL/GenBank/DDBJ whole genome shotgun (WGS) entry which is preliminary data.</text>
</comment>
<feature type="transmembrane region" description="Helical" evidence="1">
    <location>
        <begin position="6"/>
        <end position="29"/>
    </location>
</feature>
<organism evidence="2 3">
    <name type="scientific">Sinomicrobium weinanense</name>
    <dbReference type="NCBI Taxonomy" id="2842200"/>
    <lineage>
        <taxon>Bacteria</taxon>
        <taxon>Pseudomonadati</taxon>
        <taxon>Bacteroidota</taxon>
        <taxon>Flavobacteriia</taxon>
        <taxon>Flavobacteriales</taxon>
        <taxon>Flavobacteriaceae</taxon>
        <taxon>Sinomicrobium</taxon>
    </lineage>
</organism>
<accession>A0A926JP80</accession>
<sequence>MKTIVTVIFLLVLGSVLLYYSFIEINWYLKKEKQKEKFRIHIKQSFIENGYEIISMKEPHKSEKKDNPFRNGVKFVLPGFFGAGERNFYWLVICKTENKEEKKVWVEVSQSIYRRAKYNYFPKVIG</sequence>
<dbReference type="AlphaFoldDB" id="A0A926JP80"/>
<dbReference type="RefSeq" id="WP_187963861.1">
    <property type="nucleotide sequence ID" value="NZ_JACVDC010000002.1"/>
</dbReference>
<proteinExistence type="predicted"/>
<keyword evidence="1" id="KW-1133">Transmembrane helix</keyword>
<gene>
    <name evidence="2" type="ORF">IBL28_01905</name>
</gene>
<evidence type="ECO:0000313" key="3">
    <source>
        <dbReference type="Proteomes" id="UP000653730"/>
    </source>
</evidence>
<keyword evidence="3" id="KW-1185">Reference proteome</keyword>
<evidence type="ECO:0000256" key="1">
    <source>
        <dbReference type="SAM" id="Phobius"/>
    </source>
</evidence>
<keyword evidence="1" id="KW-0472">Membrane</keyword>
<protein>
    <submittedName>
        <fullName evidence="2">Uncharacterized protein</fullName>
    </submittedName>
</protein>
<evidence type="ECO:0000313" key="2">
    <source>
        <dbReference type="EMBL" id="MBC9794706.1"/>
    </source>
</evidence>
<keyword evidence="1" id="KW-0812">Transmembrane</keyword>
<name>A0A926JP80_9FLAO</name>
<dbReference type="EMBL" id="JACVDC010000002">
    <property type="protein sequence ID" value="MBC9794706.1"/>
    <property type="molecule type" value="Genomic_DNA"/>
</dbReference>
<dbReference type="Proteomes" id="UP000653730">
    <property type="component" value="Unassembled WGS sequence"/>
</dbReference>